<protein>
    <submittedName>
        <fullName evidence="1">Uncharacterized protein</fullName>
    </submittedName>
</protein>
<comment type="caution">
    <text evidence="1">The sequence shown here is derived from an EMBL/GenBank/DDBJ whole genome shotgun (WGS) entry which is preliminary data.</text>
</comment>
<gene>
    <name evidence="1" type="ORF">ACI1P1_13540</name>
</gene>
<reference evidence="1" key="1">
    <citation type="submission" date="2024-12" db="EMBL/GenBank/DDBJ databases">
        <authorList>
            <person name="Wu N."/>
        </authorList>
    </citation>
    <scope>NUCLEOTIDE SEQUENCE</scope>
    <source>
        <strain evidence="1">P15</strain>
    </source>
</reference>
<organism evidence="1 2">
    <name type="scientific">Paenibacillus mesotrionivorans</name>
    <dbReference type="NCBI Taxonomy" id="3160968"/>
    <lineage>
        <taxon>Bacteria</taxon>
        <taxon>Bacillati</taxon>
        <taxon>Bacillota</taxon>
        <taxon>Bacilli</taxon>
        <taxon>Bacillales</taxon>
        <taxon>Paenibacillaceae</taxon>
        <taxon>Paenibacillus</taxon>
    </lineage>
</organism>
<keyword evidence="2" id="KW-1185">Reference proteome</keyword>
<proteinExistence type="predicted"/>
<evidence type="ECO:0000313" key="2">
    <source>
        <dbReference type="Proteomes" id="UP001631969"/>
    </source>
</evidence>
<accession>A0ACC7NX45</accession>
<dbReference type="Proteomes" id="UP001631969">
    <property type="component" value="Unassembled WGS sequence"/>
</dbReference>
<dbReference type="EMBL" id="JBJURJ010000008">
    <property type="protein sequence ID" value="MFM9329313.1"/>
    <property type="molecule type" value="Genomic_DNA"/>
</dbReference>
<name>A0ACC7NX45_9BACL</name>
<evidence type="ECO:0000313" key="1">
    <source>
        <dbReference type="EMBL" id="MFM9329313.1"/>
    </source>
</evidence>
<sequence length="148" mass="17411">MATLFCRGVFVFKKAFALISRAIHFKIFLELGGMMKFIHDNFSCDVDVFCKEQEYMFRFYDGFKEQTEKEIINLVIVDPGYGYLFLKIKGDSALLGGYLDETVFHSDEMIEATIHFLETYIKEAKNLYIPYHVARVRRTSFLEYNGEY</sequence>